<dbReference type="Proteomes" id="UP000011668">
    <property type="component" value="Unassembled WGS sequence"/>
</dbReference>
<organism evidence="1 2">
    <name type="scientific">Thanatephorus cucumeris (strain AG1-IA)</name>
    <name type="common">Rice sheath blight fungus</name>
    <name type="synonym">Rhizoctonia solani</name>
    <dbReference type="NCBI Taxonomy" id="983506"/>
    <lineage>
        <taxon>Eukaryota</taxon>
        <taxon>Fungi</taxon>
        <taxon>Dikarya</taxon>
        <taxon>Basidiomycota</taxon>
        <taxon>Agaricomycotina</taxon>
        <taxon>Agaricomycetes</taxon>
        <taxon>Cantharellales</taxon>
        <taxon>Ceratobasidiaceae</taxon>
        <taxon>Rhizoctonia</taxon>
        <taxon>Rhizoctonia solani AG-1</taxon>
    </lineage>
</organism>
<gene>
    <name evidence="1" type="ORF">AG1IA_07425</name>
</gene>
<evidence type="ECO:0000313" key="1">
    <source>
        <dbReference type="EMBL" id="ELU38549.1"/>
    </source>
</evidence>
<sequence length="149" mass="16832">MNQGETSKYSSFFPTCTSILAANRTLNSLPGRTWPDDHAGEWVQERAGAYYWWCRSPTGRELAGTKHDRMIAVVPNLGTDYRNEDSTRGDREIGEISKYIAISVTSGCYCGCVPPPSQRWPHRRWTCRWLSHPAKQSRGGPLSRVRDGV</sequence>
<dbReference type="AlphaFoldDB" id="L8WQC9"/>
<name>L8WQC9_THACA</name>
<protein>
    <submittedName>
        <fullName evidence="1">Uncharacterized protein</fullName>
    </submittedName>
</protein>
<dbReference type="HOGENOM" id="CLU_1750924_0_0_1"/>
<accession>L8WQC9</accession>
<dbReference type="EMBL" id="AFRT01002128">
    <property type="protein sequence ID" value="ELU38549.1"/>
    <property type="molecule type" value="Genomic_DNA"/>
</dbReference>
<keyword evidence="2" id="KW-1185">Reference proteome</keyword>
<proteinExistence type="predicted"/>
<comment type="caution">
    <text evidence="1">The sequence shown here is derived from an EMBL/GenBank/DDBJ whole genome shotgun (WGS) entry which is preliminary data.</text>
</comment>
<reference evidence="1 2" key="1">
    <citation type="journal article" date="2013" name="Nat. Commun.">
        <title>The evolution and pathogenic mechanisms of the rice sheath blight pathogen.</title>
        <authorList>
            <person name="Zheng A."/>
            <person name="Lin R."/>
            <person name="Xu L."/>
            <person name="Qin P."/>
            <person name="Tang C."/>
            <person name="Ai P."/>
            <person name="Zhang D."/>
            <person name="Liu Y."/>
            <person name="Sun Z."/>
            <person name="Feng H."/>
            <person name="Wang Y."/>
            <person name="Chen Y."/>
            <person name="Liang X."/>
            <person name="Fu R."/>
            <person name="Li Q."/>
            <person name="Zhang J."/>
            <person name="Yu X."/>
            <person name="Xie Z."/>
            <person name="Ding L."/>
            <person name="Guan P."/>
            <person name="Tang J."/>
            <person name="Liang Y."/>
            <person name="Wang S."/>
            <person name="Deng Q."/>
            <person name="Li S."/>
            <person name="Zhu J."/>
            <person name="Wang L."/>
            <person name="Liu H."/>
            <person name="Li P."/>
        </authorList>
    </citation>
    <scope>NUCLEOTIDE SEQUENCE [LARGE SCALE GENOMIC DNA]</scope>
    <source>
        <strain evidence="2">AG-1 IA</strain>
    </source>
</reference>
<evidence type="ECO:0000313" key="2">
    <source>
        <dbReference type="Proteomes" id="UP000011668"/>
    </source>
</evidence>